<proteinExistence type="predicted"/>
<dbReference type="CDD" id="cd00093">
    <property type="entry name" value="HTH_XRE"/>
    <property type="match status" value="1"/>
</dbReference>
<dbReference type="AlphaFoldDB" id="A0AAU8RM12"/>
<accession>A0AAU8RM12</accession>
<dbReference type="Pfam" id="PF01381">
    <property type="entry name" value="HTH_3"/>
    <property type="match status" value="1"/>
</dbReference>
<reference evidence="3 4" key="1">
    <citation type="journal article" date="2014" name="PLoS Negl. Trop. Dis.">
        <title>Whole Genome Sequence of the Treponema pallidum subsp. endemicum Strain Bosnia A: The Genome Is Related to Yaws Treponemes but Contains Few Loci Similar to Syphilis Treponemes.</title>
        <authorList>
            <person name="Staudova B."/>
            <person name="Strouhal M."/>
            <person name="Zobanikova M."/>
            <person name="Cejkova D."/>
            <person name="Fulton L.L."/>
            <person name="Chen L."/>
            <person name="Giacani L."/>
            <person name="Centurion-Lara A."/>
            <person name="Bruisten S.M."/>
            <person name="Sodergren E."/>
            <person name="Weinstock G.M."/>
            <person name="Smajs D."/>
        </authorList>
    </citation>
    <scope>NUCLEOTIDE SEQUENCE [LARGE SCALE GENOMIC DNA]</scope>
    <source>
        <strain evidence="3 4">Bosnia A</strain>
    </source>
</reference>
<dbReference type="GO" id="GO:0003677">
    <property type="term" value="F:DNA binding"/>
    <property type="evidence" value="ECO:0007669"/>
    <property type="project" value="InterPro"/>
</dbReference>
<evidence type="ECO:0000259" key="2">
    <source>
        <dbReference type="SMART" id="SM00530"/>
    </source>
</evidence>
<dbReference type="Gene3D" id="1.10.260.40">
    <property type="entry name" value="lambda repressor-like DNA-binding domains"/>
    <property type="match status" value="1"/>
</dbReference>
<protein>
    <submittedName>
        <fullName evidence="3">Transcriptional regulator</fullName>
    </submittedName>
</protein>
<dbReference type="EMBL" id="CP007548">
    <property type="protein sequence ID" value="AJB40482.1"/>
    <property type="molecule type" value="Genomic_DNA"/>
</dbReference>
<dbReference type="Proteomes" id="UP000031112">
    <property type="component" value="Chromosome"/>
</dbReference>
<evidence type="ECO:0000256" key="1">
    <source>
        <dbReference type="SAM" id="MobiDB-lite"/>
    </source>
</evidence>
<evidence type="ECO:0000313" key="3">
    <source>
        <dbReference type="EMBL" id="AJB40482.1"/>
    </source>
</evidence>
<dbReference type="SMART" id="SM00530">
    <property type="entry name" value="HTH_XRE"/>
    <property type="match status" value="1"/>
</dbReference>
<dbReference type="InterPro" id="IPR010982">
    <property type="entry name" value="Lambda_DNA-bd_dom_sf"/>
</dbReference>
<feature type="region of interest" description="Disordered" evidence="1">
    <location>
        <begin position="87"/>
        <end position="114"/>
    </location>
</feature>
<feature type="domain" description="HTH cro/C1-type" evidence="2">
    <location>
        <begin position="27"/>
        <end position="82"/>
    </location>
</feature>
<name>A0AAU8RM12_TREPL</name>
<sequence length="154" mass="16350">MLQAAACGAMRGGVLEYTGKMEGMGVRVERVRCEQNLSKTAFARELGIGVEELDAIERGTMPLSRDLTLLLCVVFAVNRLWLESGEGEPFSASAVSPQETVQPEEEAREPPIPPPVARIAASGGVSVPVIGAGTCHVCMRAVIGGNNGKDWKEL</sequence>
<dbReference type="SUPFAM" id="SSF47413">
    <property type="entry name" value="lambda repressor-like DNA-binding domains"/>
    <property type="match status" value="1"/>
</dbReference>
<gene>
    <name evidence="3" type="ORF">TENDBA_0461</name>
</gene>
<evidence type="ECO:0000313" key="4">
    <source>
        <dbReference type="Proteomes" id="UP000031112"/>
    </source>
</evidence>
<organism evidence="3 4">
    <name type="scientific">Treponema pallidum subsp. endemicum str. Bosnia A</name>
    <dbReference type="NCBI Taxonomy" id="1155776"/>
    <lineage>
        <taxon>Bacteria</taxon>
        <taxon>Pseudomonadati</taxon>
        <taxon>Spirochaetota</taxon>
        <taxon>Spirochaetia</taxon>
        <taxon>Spirochaetales</taxon>
        <taxon>Treponemataceae</taxon>
        <taxon>Treponema</taxon>
    </lineage>
</organism>
<dbReference type="InterPro" id="IPR001387">
    <property type="entry name" value="Cro/C1-type_HTH"/>
</dbReference>